<dbReference type="InterPro" id="IPR043137">
    <property type="entry name" value="GGT_ssub_C"/>
</dbReference>
<feature type="transmembrane region" description="Helical" evidence="9">
    <location>
        <begin position="52"/>
        <end position="76"/>
    </location>
</feature>
<dbReference type="InterPro" id="IPR000101">
    <property type="entry name" value="GGT_peptidase"/>
</dbReference>
<keyword evidence="11" id="KW-1185">Reference proteome</keyword>
<dbReference type="PANTHER" id="PTHR11686">
    <property type="entry name" value="GAMMA GLUTAMYL TRANSPEPTIDASE"/>
    <property type="match status" value="1"/>
</dbReference>
<organism evidence="10 11">
    <name type="scientific">Pristionchus entomophagus</name>
    <dbReference type="NCBI Taxonomy" id="358040"/>
    <lineage>
        <taxon>Eukaryota</taxon>
        <taxon>Metazoa</taxon>
        <taxon>Ecdysozoa</taxon>
        <taxon>Nematoda</taxon>
        <taxon>Chromadorea</taxon>
        <taxon>Rhabditida</taxon>
        <taxon>Rhabditina</taxon>
        <taxon>Diplogasteromorpha</taxon>
        <taxon>Diplogasteroidea</taxon>
        <taxon>Neodiplogasteridae</taxon>
        <taxon>Pristionchus</taxon>
    </lineage>
</organism>
<sequence length="681" mass="74972">MTRIGEYVANNGNGANNGVWRASPTDVFSSDIVNMERVRKSNDAKGKFWKPIALLCSVAAILFFICAVALVGLVVVKYVKEDEKPEEGHHQQPQVSVDDSQHPFREEMKDGRPTSHTVDRPKSGLHWPLPSGSMYTSFRRASIATDHGLCSEVGRDVMMQGGNAVEATIASLFCIGVVNPQSSGLGGGFQMTLFNKTTGRCVTIDARETAPASASQNMYVEHPVDASYGYKSIAVPSELHGYYTAFTRFGSGKIAWRRLVEPAMLLAARGFPVSNNLADVLKRKEKHVMIDEHMTKEFVNPVTGRVYEEGDMMKREALAKTLELIGNDSDPIGLFYRHGMAQSITAEFHRNGAHVSAQDLANYNTVVEESPLVVEDLPGGLSMCGPPPPSSFVVLQAIVRTMARFYNGTGAKNLDDPLYYHRLIETMKFTYAQRAKLGDTRFVQSAHELVSKMLTPNFISSIVSRIKDHALPMEDYTEVPMSMPEDHGTSHVSAIDEEGNAVSTTSTVNQLLGSMKISPTLGIIWNDEMDDFSTPGQANLFGFAPSETNFIAPGKRPMSSMSPTIVYSKDGEVKMVAGAAGGSFIISATAQSIIQTLLFKRTVKESLDAPRFHHQYLPHKCDYEQTVPPEIIDALRTRYQQNMTIVDKIASVVQALEVSEDGYIHGNSDWRRKTSTYPSGF</sequence>
<dbReference type="Pfam" id="PF01019">
    <property type="entry name" value="G_glu_transpept"/>
    <property type="match status" value="1"/>
</dbReference>
<evidence type="ECO:0008006" key="12">
    <source>
        <dbReference type="Google" id="ProtNLM"/>
    </source>
</evidence>
<dbReference type="FunFam" id="1.10.246.130:FF:000005">
    <property type="entry name" value="Gamma-glutamyltranspeptidase 1, putative"/>
    <property type="match status" value="1"/>
</dbReference>
<feature type="binding site" evidence="7">
    <location>
        <begin position="559"/>
        <end position="560"/>
    </location>
    <ligand>
        <name>L-glutamate</name>
        <dbReference type="ChEBI" id="CHEBI:29985"/>
    </ligand>
</feature>
<dbReference type="InterPro" id="IPR029055">
    <property type="entry name" value="Ntn_hydrolases_N"/>
</dbReference>
<keyword evidence="1" id="KW-0645">Protease</keyword>
<dbReference type="PRINTS" id="PR01210">
    <property type="entry name" value="GGTRANSPTASE"/>
</dbReference>
<dbReference type="FunFam" id="3.60.20.40:FF:000006">
    <property type="entry name" value="Protein CBG05566"/>
    <property type="match status" value="1"/>
</dbReference>
<keyword evidence="5" id="KW-0012">Acyltransferase</keyword>
<feature type="binding site" evidence="7">
    <location>
        <position position="207"/>
    </location>
    <ligand>
        <name>L-glutamate</name>
        <dbReference type="ChEBI" id="CHEBI:29985"/>
    </ligand>
</feature>
<proteinExistence type="predicted"/>
<accession>A0AAV5S7J6</accession>
<keyword evidence="3" id="KW-0378">Hydrolase</keyword>
<dbReference type="Proteomes" id="UP001432027">
    <property type="component" value="Unassembled WGS sequence"/>
</dbReference>
<evidence type="ECO:0000313" key="11">
    <source>
        <dbReference type="Proteomes" id="UP001432027"/>
    </source>
</evidence>
<keyword evidence="9" id="KW-1133">Transmembrane helix</keyword>
<protein>
    <recommendedName>
        <fullName evidence="12">Gamma-glutamyltranspeptidase</fullName>
    </recommendedName>
</protein>
<feature type="region of interest" description="Disordered" evidence="8">
    <location>
        <begin position="83"/>
        <end position="123"/>
    </location>
</feature>
<name>A0AAV5S7J6_9BILA</name>
<dbReference type="GO" id="GO:0036374">
    <property type="term" value="F:glutathione hydrolase activity"/>
    <property type="evidence" value="ECO:0007669"/>
    <property type="project" value="InterPro"/>
</dbReference>
<dbReference type="EMBL" id="BTSX01000001">
    <property type="protein sequence ID" value="GMS78277.1"/>
    <property type="molecule type" value="Genomic_DNA"/>
</dbReference>
<feature type="active site" description="Nucleophile" evidence="6">
    <location>
        <position position="489"/>
    </location>
</feature>
<dbReference type="NCBIfam" id="TIGR00066">
    <property type="entry name" value="g_glut_trans"/>
    <property type="match status" value="1"/>
</dbReference>
<dbReference type="InterPro" id="IPR043138">
    <property type="entry name" value="GGT_lsub"/>
</dbReference>
<feature type="compositionally biased region" description="Basic and acidic residues" evidence="8">
    <location>
        <begin position="99"/>
        <end position="122"/>
    </location>
</feature>
<gene>
    <name evidence="10" type="ORF">PENTCL1PPCAC_452</name>
</gene>
<evidence type="ECO:0000256" key="8">
    <source>
        <dbReference type="SAM" id="MobiDB-lite"/>
    </source>
</evidence>
<dbReference type="AlphaFoldDB" id="A0AAV5S7J6"/>
<dbReference type="GO" id="GO:0006508">
    <property type="term" value="P:proteolysis"/>
    <property type="evidence" value="ECO:0007669"/>
    <property type="project" value="UniProtKB-KW"/>
</dbReference>
<dbReference type="PANTHER" id="PTHR11686:SF46">
    <property type="entry name" value="GAMMA-GLUTAMYLTRANSPEPTIDASE 1"/>
    <property type="match status" value="1"/>
</dbReference>
<evidence type="ECO:0000256" key="4">
    <source>
        <dbReference type="ARBA" id="ARBA00023180"/>
    </source>
</evidence>
<evidence type="ECO:0000313" key="10">
    <source>
        <dbReference type="EMBL" id="GMS78277.1"/>
    </source>
</evidence>
<evidence type="ECO:0000256" key="1">
    <source>
        <dbReference type="ARBA" id="ARBA00022670"/>
    </source>
</evidence>
<keyword evidence="9" id="KW-0812">Transmembrane</keyword>
<feature type="binding site" evidence="7">
    <location>
        <begin position="507"/>
        <end position="509"/>
    </location>
    <ligand>
        <name>L-glutamate</name>
        <dbReference type="ChEBI" id="CHEBI:29985"/>
    </ligand>
</feature>
<dbReference type="GO" id="GO:0006751">
    <property type="term" value="P:glutathione catabolic process"/>
    <property type="evidence" value="ECO:0007669"/>
    <property type="project" value="InterPro"/>
</dbReference>
<feature type="binding site" evidence="7">
    <location>
        <position position="531"/>
    </location>
    <ligand>
        <name>L-glutamate</name>
        <dbReference type="ChEBI" id="CHEBI:29985"/>
    </ligand>
</feature>
<evidence type="ECO:0000256" key="2">
    <source>
        <dbReference type="ARBA" id="ARBA00022679"/>
    </source>
</evidence>
<evidence type="ECO:0000256" key="9">
    <source>
        <dbReference type="SAM" id="Phobius"/>
    </source>
</evidence>
<dbReference type="SUPFAM" id="SSF56235">
    <property type="entry name" value="N-terminal nucleophile aminohydrolases (Ntn hydrolases)"/>
    <property type="match status" value="1"/>
</dbReference>
<evidence type="ECO:0000256" key="6">
    <source>
        <dbReference type="PIRSR" id="PIRSR600101-1"/>
    </source>
</evidence>
<comment type="caution">
    <text evidence="10">The sequence shown here is derived from an EMBL/GenBank/DDBJ whole genome shotgun (WGS) entry which is preliminary data.</text>
</comment>
<reference evidence="10" key="1">
    <citation type="submission" date="2023-10" db="EMBL/GenBank/DDBJ databases">
        <title>Genome assembly of Pristionchus species.</title>
        <authorList>
            <person name="Yoshida K."/>
            <person name="Sommer R.J."/>
        </authorList>
    </citation>
    <scope>NUCLEOTIDE SEQUENCE</scope>
    <source>
        <strain evidence="10">RS0144</strain>
    </source>
</reference>
<dbReference type="Gene3D" id="1.10.246.130">
    <property type="match status" value="1"/>
</dbReference>
<keyword evidence="2" id="KW-0808">Transferase</keyword>
<evidence type="ECO:0000256" key="5">
    <source>
        <dbReference type="ARBA" id="ARBA00023315"/>
    </source>
</evidence>
<keyword evidence="9" id="KW-0472">Membrane</keyword>
<evidence type="ECO:0000256" key="7">
    <source>
        <dbReference type="PIRSR" id="PIRSR600101-2"/>
    </source>
</evidence>
<evidence type="ECO:0000256" key="3">
    <source>
        <dbReference type="ARBA" id="ARBA00022801"/>
    </source>
</evidence>
<feature type="binding site" evidence="7">
    <location>
        <position position="582"/>
    </location>
    <ligand>
        <name>L-glutamate</name>
        <dbReference type="ChEBI" id="CHEBI:29985"/>
    </ligand>
</feature>
<keyword evidence="4" id="KW-0325">Glycoprotein</keyword>
<dbReference type="GO" id="GO:0016746">
    <property type="term" value="F:acyltransferase activity"/>
    <property type="evidence" value="ECO:0007669"/>
    <property type="project" value="UniProtKB-KW"/>
</dbReference>
<dbReference type="Gene3D" id="3.60.20.40">
    <property type="match status" value="1"/>
</dbReference>
<dbReference type="GO" id="GO:0005886">
    <property type="term" value="C:plasma membrane"/>
    <property type="evidence" value="ECO:0007669"/>
    <property type="project" value="TreeGrafter"/>
</dbReference>